<dbReference type="InterPro" id="IPR020588">
    <property type="entry name" value="RecA_ATP-bd"/>
</dbReference>
<dbReference type="Gene3D" id="3.40.50.300">
    <property type="entry name" value="P-loop containing nucleotide triphosphate hydrolases"/>
    <property type="match status" value="1"/>
</dbReference>
<evidence type="ECO:0000256" key="6">
    <source>
        <dbReference type="ARBA" id="ARBA00023242"/>
    </source>
</evidence>
<evidence type="ECO:0000313" key="9">
    <source>
        <dbReference type="EMBL" id="GMI36582.1"/>
    </source>
</evidence>
<proteinExistence type="predicted"/>
<name>A0ABQ6MYX8_9STRA</name>
<dbReference type="SUPFAM" id="SSF52540">
    <property type="entry name" value="P-loop containing nucleoside triphosphate hydrolases"/>
    <property type="match status" value="1"/>
</dbReference>
<evidence type="ECO:0000256" key="7">
    <source>
        <dbReference type="ARBA" id="ARBA00040674"/>
    </source>
</evidence>
<evidence type="ECO:0000256" key="2">
    <source>
        <dbReference type="ARBA" id="ARBA00022741"/>
    </source>
</evidence>
<dbReference type="InterPro" id="IPR027417">
    <property type="entry name" value="P-loop_NTPase"/>
</dbReference>
<evidence type="ECO:0000256" key="4">
    <source>
        <dbReference type="ARBA" id="ARBA00022840"/>
    </source>
</evidence>
<evidence type="ECO:0000313" key="10">
    <source>
        <dbReference type="Proteomes" id="UP001165060"/>
    </source>
</evidence>
<sequence>MCDLPVCYLPLPPPCVRSLSHLDISHLSDASSSPPALSALHSAGIALPPAPPKALSALELARRPQQPVVTFVQPLDELLAGGLPPCAITEVSGPPGAGKTALALQCCVNSTLPPEHGGAGGAAVFVSTRSQFDAARAGQIAGGLARHIGVVSKGRSDFSAETVLSRLHVFHCGTLASLLSCVAASLPALETDPPVRLVAVDSLSFLLRGVPSNTERALALAAIMEALNKLSRDSGPAVLVVNDATVKGGGDEWAGEGGGEVVPALGEAMAGMVATRIRLGEGGGQRDAKGCEVREAEIIKGVMGGGGGRACFVVTEEGVRGAKL</sequence>
<keyword evidence="4" id="KW-0067">ATP-binding</keyword>
<feature type="domain" description="RecA family profile 1" evidence="8">
    <location>
        <begin position="64"/>
        <end position="246"/>
    </location>
</feature>
<keyword evidence="10" id="KW-1185">Reference proteome</keyword>
<evidence type="ECO:0000256" key="3">
    <source>
        <dbReference type="ARBA" id="ARBA00022763"/>
    </source>
</evidence>
<dbReference type="PANTHER" id="PTHR46239">
    <property type="entry name" value="DNA REPAIR PROTEIN RAD51 HOMOLOG 3 RAD51C"/>
    <property type="match status" value="1"/>
</dbReference>
<dbReference type="Pfam" id="PF08423">
    <property type="entry name" value="Rad51"/>
    <property type="match status" value="1"/>
</dbReference>
<reference evidence="9 10" key="1">
    <citation type="journal article" date="2023" name="Commun. Biol.">
        <title>Genome analysis of Parmales, the sister group of diatoms, reveals the evolutionary specialization of diatoms from phago-mixotrophs to photoautotrophs.</title>
        <authorList>
            <person name="Ban H."/>
            <person name="Sato S."/>
            <person name="Yoshikawa S."/>
            <person name="Yamada K."/>
            <person name="Nakamura Y."/>
            <person name="Ichinomiya M."/>
            <person name="Sato N."/>
            <person name="Blanc-Mathieu R."/>
            <person name="Endo H."/>
            <person name="Kuwata A."/>
            <person name="Ogata H."/>
        </authorList>
    </citation>
    <scope>NUCLEOTIDE SEQUENCE [LARGE SCALE GENOMIC DNA]</scope>
</reference>
<dbReference type="Proteomes" id="UP001165060">
    <property type="component" value="Unassembled WGS sequence"/>
</dbReference>
<keyword evidence="6" id="KW-0539">Nucleus</keyword>
<evidence type="ECO:0000259" key="8">
    <source>
        <dbReference type="PROSITE" id="PS50162"/>
    </source>
</evidence>
<accession>A0ABQ6MYX8</accession>
<comment type="caution">
    <text evidence="9">The sequence shown here is derived from an EMBL/GenBank/DDBJ whole genome shotgun (WGS) entry which is preliminary data.</text>
</comment>
<keyword evidence="5" id="KW-0234">DNA repair</keyword>
<keyword evidence="3" id="KW-0227">DNA damage</keyword>
<gene>
    <name evidence="9" type="ORF">TeGR_g8767</name>
</gene>
<dbReference type="InterPro" id="IPR052093">
    <property type="entry name" value="HR_Repair_Mediator"/>
</dbReference>
<dbReference type="PROSITE" id="PS50162">
    <property type="entry name" value="RECA_2"/>
    <property type="match status" value="1"/>
</dbReference>
<evidence type="ECO:0000256" key="5">
    <source>
        <dbReference type="ARBA" id="ARBA00023204"/>
    </source>
</evidence>
<protein>
    <recommendedName>
        <fullName evidence="7">DNA repair protein RAD51 homolog 3</fullName>
    </recommendedName>
</protein>
<keyword evidence="2" id="KW-0547">Nucleotide-binding</keyword>
<dbReference type="EMBL" id="BRYB01000739">
    <property type="protein sequence ID" value="GMI36582.1"/>
    <property type="molecule type" value="Genomic_DNA"/>
</dbReference>
<organism evidence="9 10">
    <name type="scientific">Tetraparma gracilis</name>
    <dbReference type="NCBI Taxonomy" id="2962635"/>
    <lineage>
        <taxon>Eukaryota</taxon>
        <taxon>Sar</taxon>
        <taxon>Stramenopiles</taxon>
        <taxon>Ochrophyta</taxon>
        <taxon>Bolidophyceae</taxon>
        <taxon>Parmales</taxon>
        <taxon>Triparmaceae</taxon>
        <taxon>Tetraparma</taxon>
    </lineage>
</organism>
<dbReference type="InterPro" id="IPR013632">
    <property type="entry name" value="Rad51_C"/>
</dbReference>
<comment type="subcellular location">
    <subcellularLocation>
        <location evidence="1">Nucleus</location>
    </subcellularLocation>
</comment>
<dbReference type="PANTHER" id="PTHR46239:SF1">
    <property type="entry name" value="DNA REPAIR PROTEIN RAD51 HOMOLOG 3"/>
    <property type="match status" value="1"/>
</dbReference>
<evidence type="ECO:0000256" key="1">
    <source>
        <dbReference type="ARBA" id="ARBA00004123"/>
    </source>
</evidence>